<comment type="caution">
    <text evidence="1">The sequence shown here is derived from an EMBL/GenBank/DDBJ whole genome shotgun (WGS) entry which is preliminary data.</text>
</comment>
<organism evidence="1 2">
    <name type="scientific">Aspergillus keveii</name>
    <dbReference type="NCBI Taxonomy" id="714993"/>
    <lineage>
        <taxon>Eukaryota</taxon>
        <taxon>Fungi</taxon>
        <taxon>Dikarya</taxon>
        <taxon>Ascomycota</taxon>
        <taxon>Pezizomycotina</taxon>
        <taxon>Eurotiomycetes</taxon>
        <taxon>Eurotiomycetidae</taxon>
        <taxon>Eurotiales</taxon>
        <taxon>Aspergillaceae</taxon>
        <taxon>Aspergillus</taxon>
        <taxon>Aspergillus subgen. Nidulantes</taxon>
    </lineage>
</organism>
<reference evidence="1 2" key="1">
    <citation type="submission" date="2024-07" db="EMBL/GenBank/DDBJ databases">
        <title>Section-level genome sequencing and comparative genomics of Aspergillus sections Usti and Cavernicolus.</title>
        <authorList>
            <consortium name="Lawrence Berkeley National Laboratory"/>
            <person name="Nybo J.L."/>
            <person name="Vesth T.C."/>
            <person name="Theobald S."/>
            <person name="Frisvad J.C."/>
            <person name="Larsen T.O."/>
            <person name="Kjaerboelling I."/>
            <person name="Rothschild-Mancinelli K."/>
            <person name="Lyhne E.K."/>
            <person name="Kogle M.E."/>
            <person name="Barry K."/>
            <person name="Clum A."/>
            <person name="Na H."/>
            <person name="Ledsgaard L."/>
            <person name="Lin J."/>
            <person name="Lipzen A."/>
            <person name="Kuo A."/>
            <person name="Riley R."/>
            <person name="Mondo S."/>
            <person name="Labutti K."/>
            <person name="Haridas S."/>
            <person name="Pangalinan J."/>
            <person name="Salamov A.A."/>
            <person name="Simmons B.A."/>
            <person name="Magnuson J.K."/>
            <person name="Chen J."/>
            <person name="Drula E."/>
            <person name="Henrissat B."/>
            <person name="Wiebenga A."/>
            <person name="Lubbers R.J."/>
            <person name="Gomes A.C."/>
            <person name="Makela M.R."/>
            <person name="Stajich J."/>
            <person name="Grigoriev I.V."/>
            <person name="Mortensen U.H."/>
            <person name="De Vries R.P."/>
            <person name="Baker S.E."/>
            <person name="Andersen M.R."/>
        </authorList>
    </citation>
    <scope>NUCLEOTIDE SEQUENCE [LARGE SCALE GENOMIC DNA]</scope>
    <source>
        <strain evidence="1 2">CBS 209.92</strain>
    </source>
</reference>
<gene>
    <name evidence="1" type="ORF">BJX66DRAFT_301097</name>
</gene>
<name>A0ABR4GA48_9EURO</name>
<dbReference type="Proteomes" id="UP001610563">
    <property type="component" value="Unassembled WGS sequence"/>
</dbReference>
<dbReference type="EMBL" id="JBFTWV010000031">
    <property type="protein sequence ID" value="KAL2795881.1"/>
    <property type="molecule type" value="Genomic_DNA"/>
</dbReference>
<sequence length="127" mass="13998">MQRIYTNQRTSAVSLALLPRKGPWASFSCLFWVSLFPRRSIQPQQFQTLGCYPIPLAIFLLARTSFSGASGSISPVVNLISSRRDLLLLTSPATWSTLALAQTGTDAPSLPLRAHWLGCCWLDAKFA</sequence>
<keyword evidence="2" id="KW-1185">Reference proteome</keyword>
<evidence type="ECO:0000313" key="2">
    <source>
        <dbReference type="Proteomes" id="UP001610563"/>
    </source>
</evidence>
<evidence type="ECO:0000313" key="1">
    <source>
        <dbReference type="EMBL" id="KAL2795881.1"/>
    </source>
</evidence>
<accession>A0ABR4GA48</accession>
<protein>
    <submittedName>
        <fullName evidence="1">Uncharacterized protein</fullName>
    </submittedName>
</protein>
<proteinExistence type="predicted"/>